<evidence type="ECO:0000313" key="2">
    <source>
        <dbReference type="Proteomes" id="UP001519654"/>
    </source>
</evidence>
<protein>
    <submittedName>
        <fullName evidence="1">Uncharacterized protein</fullName>
    </submittedName>
</protein>
<sequence>MSYSPVPELNLLKAFQEQTGGSYYADGFALTDYDDKSGLTAGWSDDAEFLAGLTPFAEATGSGSFYAFWHLDDRSDPPVVVFGDEGGQHVVARNVREVLILLTFDAEPMVDWDEVTFYRAPDDEHSTAHDAYVTWLAEHFDLSPTDDPDAIVKVAQAEFGDRFTAWADAHLPS</sequence>
<comment type="caution">
    <text evidence="1">The sequence shown here is derived from an EMBL/GenBank/DDBJ whole genome shotgun (WGS) entry which is preliminary data.</text>
</comment>
<dbReference type="EMBL" id="JAHKKG010000012">
    <property type="protein sequence ID" value="MBU2668800.1"/>
    <property type="molecule type" value="Genomic_DNA"/>
</dbReference>
<dbReference type="Proteomes" id="UP001519654">
    <property type="component" value="Unassembled WGS sequence"/>
</dbReference>
<name>A0ABS5YZC6_9ACTN</name>
<keyword evidence="2" id="KW-1185">Reference proteome</keyword>
<reference evidence="1 2" key="1">
    <citation type="submission" date="2021-06" db="EMBL/GenBank/DDBJ databases">
        <title>Actinoplanes lichenicola sp. nov., and Actinoplanes ovalisporus sp. nov., isolated from lichen in Thailand.</title>
        <authorList>
            <person name="Saeng-In P."/>
            <person name="Kanchanasin P."/>
            <person name="Yuki M."/>
            <person name="Kudo T."/>
            <person name="Ohkuma M."/>
            <person name="Phongsopitanun W."/>
            <person name="Tanasupawat S."/>
        </authorList>
    </citation>
    <scope>NUCLEOTIDE SEQUENCE [LARGE SCALE GENOMIC DNA]</scope>
    <source>
        <strain evidence="1 2">NBRC 110975</strain>
    </source>
</reference>
<dbReference type="RefSeq" id="WP_215793031.1">
    <property type="nucleotide sequence ID" value="NZ_JAHKKG010000012.1"/>
</dbReference>
<organism evidence="1 2">
    <name type="scientific">Paractinoplanes bogorensis</name>
    <dbReference type="NCBI Taxonomy" id="1610840"/>
    <lineage>
        <taxon>Bacteria</taxon>
        <taxon>Bacillati</taxon>
        <taxon>Actinomycetota</taxon>
        <taxon>Actinomycetes</taxon>
        <taxon>Micromonosporales</taxon>
        <taxon>Micromonosporaceae</taxon>
        <taxon>Paractinoplanes</taxon>
    </lineage>
</organism>
<proteinExistence type="predicted"/>
<gene>
    <name evidence="1" type="ORF">KOI35_35345</name>
</gene>
<accession>A0ABS5YZC6</accession>
<evidence type="ECO:0000313" key="1">
    <source>
        <dbReference type="EMBL" id="MBU2668800.1"/>
    </source>
</evidence>